<keyword evidence="3" id="KW-1185">Reference proteome</keyword>
<protein>
    <submittedName>
        <fullName evidence="2">Uncharacterized protein</fullName>
    </submittedName>
</protein>
<feature type="compositionally biased region" description="Polar residues" evidence="1">
    <location>
        <begin position="1"/>
        <end position="16"/>
    </location>
</feature>
<dbReference type="EMBL" id="CP042194">
    <property type="protein sequence ID" value="QDS74064.1"/>
    <property type="molecule type" value="Genomic_DNA"/>
</dbReference>
<feature type="region of interest" description="Disordered" evidence="1">
    <location>
        <begin position="398"/>
        <end position="425"/>
    </location>
</feature>
<dbReference type="AlphaFoldDB" id="A0A517LEL0"/>
<gene>
    <name evidence="2" type="ORF">FKW77_009399</name>
</gene>
<feature type="region of interest" description="Disordered" evidence="1">
    <location>
        <begin position="199"/>
        <end position="221"/>
    </location>
</feature>
<dbReference type="Proteomes" id="UP000316270">
    <property type="component" value="Chromosome 10"/>
</dbReference>
<feature type="region of interest" description="Disordered" evidence="1">
    <location>
        <begin position="309"/>
        <end position="331"/>
    </location>
</feature>
<feature type="region of interest" description="Disordered" evidence="1">
    <location>
        <begin position="349"/>
        <end position="369"/>
    </location>
</feature>
<evidence type="ECO:0000313" key="2">
    <source>
        <dbReference type="EMBL" id="QDS74064.1"/>
    </source>
</evidence>
<accession>A0A517LEL0</accession>
<evidence type="ECO:0000256" key="1">
    <source>
        <dbReference type="SAM" id="MobiDB-lite"/>
    </source>
</evidence>
<evidence type="ECO:0000313" key="3">
    <source>
        <dbReference type="Proteomes" id="UP000316270"/>
    </source>
</evidence>
<feature type="region of interest" description="Disordered" evidence="1">
    <location>
        <begin position="1"/>
        <end position="167"/>
    </location>
</feature>
<feature type="compositionally biased region" description="Low complexity" evidence="1">
    <location>
        <begin position="203"/>
        <end position="212"/>
    </location>
</feature>
<proteinExistence type="predicted"/>
<feature type="compositionally biased region" description="Basic and acidic residues" evidence="1">
    <location>
        <begin position="309"/>
        <end position="319"/>
    </location>
</feature>
<reference evidence="2 3" key="1">
    <citation type="submission" date="2019-07" db="EMBL/GenBank/DDBJ databases">
        <title>Finished genome of Venturia effusa.</title>
        <authorList>
            <person name="Young C.A."/>
            <person name="Cox M.P."/>
            <person name="Ganley A.R.D."/>
            <person name="David W.J."/>
        </authorList>
    </citation>
    <scope>NUCLEOTIDE SEQUENCE [LARGE SCALE GENOMIC DNA]</scope>
    <source>
        <strain evidence="3">albino</strain>
    </source>
</reference>
<feature type="compositionally biased region" description="Basic and acidic residues" evidence="1">
    <location>
        <begin position="354"/>
        <end position="363"/>
    </location>
</feature>
<feature type="compositionally biased region" description="Polar residues" evidence="1">
    <location>
        <begin position="59"/>
        <end position="97"/>
    </location>
</feature>
<dbReference type="OrthoDB" id="10464396at2759"/>
<feature type="compositionally biased region" description="Pro residues" evidence="1">
    <location>
        <begin position="35"/>
        <end position="46"/>
    </location>
</feature>
<name>A0A517LEL0_9PEZI</name>
<organism evidence="2 3">
    <name type="scientific">Venturia effusa</name>
    <dbReference type="NCBI Taxonomy" id="50376"/>
    <lineage>
        <taxon>Eukaryota</taxon>
        <taxon>Fungi</taxon>
        <taxon>Dikarya</taxon>
        <taxon>Ascomycota</taxon>
        <taxon>Pezizomycotina</taxon>
        <taxon>Dothideomycetes</taxon>
        <taxon>Pleosporomycetidae</taxon>
        <taxon>Venturiales</taxon>
        <taxon>Venturiaceae</taxon>
        <taxon>Venturia</taxon>
    </lineage>
</organism>
<sequence length="658" mass="72933">MSTSIPSTERSRPQISSRKRNNSPEFPPVRAGEAGPPPNRPLPALPPRRGQQDQPRLLHQSQEQGLRNDSPSQYPLSQYLLSNHPSSSAVQPSQQFQGRHHWRNPCLRKPVPAASPPTSLRDEAYLNDKQLPPLPRFDAITMSPSPTREGANDGARGRPGRSGGNKTVAMDLLAPGQVSNDDVIRDNGSKEIAREAIGSGYRTSSSSTLIDETSSDPSAAHSLGHLRNRAKVLMTHHSGAQGPVKQSFDDRMERDLSTRVKPRPPPMPTNMIAGVYRTSRFKEELVISEEDVADFERWKEMKRMDEQRYDATRTTDSTDPRSPLEVPAMPMRNINDSVPRRFLRKFSSFGSRRNSKEGEEPAPWKRQSSSSLLHKVTSLKCVSFGKIDEEAEPILRSRPTKNSLADDPNLIRTTEDLPSVRPQRQARSPLDLHVGRMVFEDDNPFAYIECQAPVDAFHGLKRWSWYNKPEGRSFDIDPDWDKAKKELGHVDVADDQVLSIIADYEDMPEYGGSIRDIESSVAATEEKLGKDHGTTSPRLGIGLSKAPPVLGHLKLYGDNLLKPMFEPRALSSLGSKDEFDVPLMLEEISSGDSHEGNGGRSFDCAAALNGQMTFLISDSDDDGVEEQAVIGAYEGHGRYLSGEVVRVCGMDGIEGAFF</sequence>